<feature type="transmembrane region" description="Helical" evidence="5">
    <location>
        <begin position="89"/>
        <end position="119"/>
    </location>
</feature>
<reference evidence="6" key="1">
    <citation type="submission" date="2018-06" db="EMBL/GenBank/DDBJ databases">
        <authorList>
            <person name="Zhirakovskaya E."/>
        </authorList>
    </citation>
    <scope>NUCLEOTIDE SEQUENCE</scope>
</reference>
<gene>
    <name evidence="6" type="ORF">MNBD_GAMMA23-762</name>
</gene>
<feature type="transmembrane region" description="Helical" evidence="5">
    <location>
        <begin position="38"/>
        <end position="58"/>
    </location>
</feature>
<accession>A0A3B1A2P3</accession>
<protein>
    <recommendedName>
        <fullName evidence="7">Isoprenylcysteine carboxylmethyltransferase family protein</fullName>
    </recommendedName>
</protein>
<dbReference type="AlphaFoldDB" id="A0A3B1A2P3"/>
<evidence type="ECO:0000313" key="6">
    <source>
        <dbReference type="EMBL" id="VAW93857.1"/>
    </source>
</evidence>
<evidence type="ECO:0000256" key="3">
    <source>
        <dbReference type="ARBA" id="ARBA00022989"/>
    </source>
</evidence>
<dbReference type="PANTHER" id="PTHR12714:SF24">
    <property type="entry name" value="SLR1182 PROTEIN"/>
    <property type="match status" value="1"/>
</dbReference>
<dbReference type="EMBL" id="UOFT01000034">
    <property type="protein sequence ID" value="VAW93857.1"/>
    <property type="molecule type" value="Genomic_DNA"/>
</dbReference>
<organism evidence="6">
    <name type="scientific">hydrothermal vent metagenome</name>
    <dbReference type="NCBI Taxonomy" id="652676"/>
    <lineage>
        <taxon>unclassified sequences</taxon>
        <taxon>metagenomes</taxon>
        <taxon>ecological metagenomes</taxon>
    </lineage>
</organism>
<dbReference type="Gene3D" id="1.20.120.1630">
    <property type="match status" value="1"/>
</dbReference>
<sequence length="150" mass="17141">MKLKIPPPLVGLFLGFLMWSFAKQISFGSIEFELSGMLSLIIVFAGLAIDIAAVIPFLRAKTTINPMKPNRASKLVNTGIYKYSRNPMYLGTLVLLTALTLWLGNAINVVFLGAFVWYITIFQIKPEEDVLEKLFSDEYLRYKMEVRRWI</sequence>
<comment type="subcellular location">
    <subcellularLocation>
        <location evidence="1">Endomembrane system</location>
        <topology evidence="1">Multi-pass membrane protein</topology>
    </subcellularLocation>
</comment>
<dbReference type="GO" id="GO:0012505">
    <property type="term" value="C:endomembrane system"/>
    <property type="evidence" value="ECO:0007669"/>
    <property type="project" value="UniProtKB-SubCell"/>
</dbReference>
<name>A0A3B1A2P3_9ZZZZ</name>
<evidence type="ECO:0000256" key="1">
    <source>
        <dbReference type="ARBA" id="ARBA00004127"/>
    </source>
</evidence>
<dbReference type="InterPro" id="IPR007318">
    <property type="entry name" value="Phopholipid_MeTrfase"/>
</dbReference>
<proteinExistence type="predicted"/>
<dbReference type="GO" id="GO:0016740">
    <property type="term" value="F:transferase activity"/>
    <property type="evidence" value="ECO:0007669"/>
    <property type="project" value="UniProtKB-ARBA"/>
</dbReference>
<evidence type="ECO:0008006" key="7">
    <source>
        <dbReference type="Google" id="ProtNLM"/>
    </source>
</evidence>
<evidence type="ECO:0000256" key="4">
    <source>
        <dbReference type="ARBA" id="ARBA00023136"/>
    </source>
</evidence>
<keyword evidence="4 5" id="KW-0472">Membrane</keyword>
<keyword evidence="3 5" id="KW-1133">Transmembrane helix</keyword>
<evidence type="ECO:0000256" key="2">
    <source>
        <dbReference type="ARBA" id="ARBA00022692"/>
    </source>
</evidence>
<evidence type="ECO:0000256" key="5">
    <source>
        <dbReference type="SAM" id="Phobius"/>
    </source>
</evidence>
<dbReference type="Pfam" id="PF04191">
    <property type="entry name" value="PEMT"/>
    <property type="match status" value="1"/>
</dbReference>
<dbReference type="PANTHER" id="PTHR12714">
    <property type="entry name" value="PROTEIN-S ISOPRENYLCYSTEINE O-METHYLTRANSFERASE"/>
    <property type="match status" value="1"/>
</dbReference>
<keyword evidence="2 5" id="KW-0812">Transmembrane</keyword>